<dbReference type="Proteomes" id="UP001243364">
    <property type="component" value="Unassembled WGS sequence"/>
</dbReference>
<name>A0ABU0PWH3_STRAH</name>
<reference evidence="1 2" key="1">
    <citation type="submission" date="2023-07" db="EMBL/GenBank/DDBJ databases">
        <title>Comparative genomics of wheat-associated soil bacteria to identify genetic determinants of phenazine resistance.</title>
        <authorList>
            <person name="Mouncey N."/>
        </authorList>
    </citation>
    <scope>NUCLEOTIDE SEQUENCE [LARGE SCALE GENOMIC DNA]</scope>
    <source>
        <strain evidence="1 2">W4I19-2</strain>
    </source>
</reference>
<accession>A0ABU0PWH3</accession>
<dbReference type="RefSeq" id="WP_306953768.1">
    <property type="nucleotide sequence ID" value="NZ_JAUSYA010000001.1"/>
</dbReference>
<evidence type="ECO:0008006" key="3">
    <source>
        <dbReference type="Google" id="ProtNLM"/>
    </source>
</evidence>
<keyword evidence="2" id="KW-1185">Reference proteome</keyword>
<proteinExistence type="predicted"/>
<evidence type="ECO:0000313" key="1">
    <source>
        <dbReference type="EMBL" id="MDQ0682735.1"/>
    </source>
</evidence>
<gene>
    <name evidence="1" type="ORF">QFZ56_001698</name>
</gene>
<comment type="caution">
    <text evidence="1">The sequence shown here is derived from an EMBL/GenBank/DDBJ whole genome shotgun (WGS) entry which is preliminary data.</text>
</comment>
<organism evidence="1 2">
    <name type="scientific">Streptomyces achromogenes</name>
    <dbReference type="NCBI Taxonomy" id="67255"/>
    <lineage>
        <taxon>Bacteria</taxon>
        <taxon>Bacillati</taxon>
        <taxon>Actinomycetota</taxon>
        <taxon>Actinomycetes</taxon>
        <taxon>Kitasatosporales</taxon>
        <taxon>Streptomycetaceae</taxon>
        <taxon>Streptomyces</taxon>
    </lineage>
</organism>
<evidence type="ECO:0000313" key="2">
    <source>
        <dbReference type="Proteomes" id="UP001243364"/>
    </source>
</evidence>
<sequence>MQHPAVPELAHTHTRPIHWVATATAIAGVVALSSLLQPKPATAAQSATPDAKPAPTTAPSTADVDFPLDCGPEQALVVKKATGDLDGDGTPETVAVVHCDAPMGTPPDGVYVLTHNPGHTHARVVATLIDPKARNTVTGLTVTDGAVLATLLGYSTADVPSCCPDVKDSARWQWKDNTFVRSTPAGARSI</sequence>
<protein>
    <recommendedName>
        <fullName evidence="3">Secreted protein</fullName>
    </recommendedName>
</protein>
<dbReference type="EMBL" id="JAUSYA010000001">
    <property type="protein sequence ID" value="MDQ0682735.1"/>
    <property type="molecule type" value="Genomic_DNA"/>
</dbReference>